<evidence type="ECO:0000256" key="3">
    <source>
        <dbReference type="ARBA" id="ARBA00022989"/>
    </source>
</evidence>
<feature type="transmembrane region" description="Helical" evidence="5">
    <location>
        <begin position="273"/>
        <end position="293"/>
    </location>
</feature>
<feature type="transmembrane region" description="Helical" evidence="5">
    <location>
        <begin position="140"/>
        <end position="161"/>
    </location>
</feature>
<dbReference type="eggNOG" id="ENOG502SAQJ">
    <property type="taxonomic scope" value="Eukaryota"/>
</dbReference>
<evidence type="ECO:0000256" key="1">
    <source>
        <dbReference type="ARBA" id="ARBA00004141"/>
    </source>
</evidence>
<keyword evidence="3 5" id="KW-1133">Transmembrane helix</keyword>
<sequence>MTLQEFSDLEQRVFARASARAAQPAPLSSLGHYKMAWGKPPPQPAAAVVPSMSLSDLLSDEWVLQWVGGLFVLQFGWMALLYVVPSPMSSDVGMAAHQLTAAVPFAYAAYHGTRLWYFDEQHAALGADARGRLYAASEDAFSLARFMFGMQVFDLLVTLIVPSLRKAEHLVHHGMTLLTALCGLSGPFLMYQAAFFFGFVEVSSLPLVFVDLFRQFPRLHEGSPAGHSVNEMVRVAFALSFLLIRCVLWPLAVLQLLRDLYAVWAAGELEGQLQMATFCVTCSVLTFLQLYWGGKIVRALLKMLAGDSSGREKEA</sequence>
<reference evidence="7" key="2">
    <citation type="submission" date="2024-10" db="UniProtKB">
        <authorList>
            <consortium name="EnsemblProtists"/>
        </authorList>
    </citation>
    <scope>IDENTIFICATION</scope>
</reference>
<organism evidence="7 8">
    <name type="scientific">Emiliania huxleyi (strain CCMP1516)</name>
    <dbReference type="NCBI Taxonomy" id="280463"/>
    <lineage>
        <taxon>Eukaryota</taxon>
        <taxon>Haptista</taxon>
        <taxon>Haptophyta</taxon>
        <taxon>Prymnesiophyceae</taxon>
        <taxon>Isochrysidales</taxon>
        <taxon>Noelaerhabdaceae</taxon>
        <taxon>Emiliania</taxon>
    </lineage>
</organism>
<comment type="subcellular location">
    <subcellularLocation>
        <location evidence="1">Membrane</location>
        <topology evidence="1">Multi-pass membrane protein</topology>
    </subcellularLocation>
</comment>
<protein>
    <recommendedName>
        <fullName evidence="6">TLC domain-containing protein</fullName>
    </recommendedName>
</protein>
<dbReference type="PaxDb" id="2903-EOD17979"/>
<name>A0A0D3J394_EMIH1</name>
<dbReference type="GeneID" id="19045980"/>
<evidence type="ECO:0000313" key="8">
    <source>
        <dbReference type="Proteomes" id="UP000013827"/>
    </source>
</evidence>
<dbReference type="PANTHER" id="PTHR13439">
    <property type="entry name" value="CT120 PROTEIN"/>
    <property type="match status" value="1"/>
</dbReference>
<dbReference type="Pfam" id="PF03798">
    <property type="entry name" value="TRAM_LAG1_CLN8"/>
    <property type="match status" value="1"/>
</dbReference>
<accession>A0A0D3J394</accession>
<feature type="transmembrane region" description="Helical" evidence="5">
    <location>
        <begin position="195"/>
        <end position="213"/>
    </location>
</feature>
<keyword evidence="8" id="KW-1185">Reference proteome</keyword>
<feature type="transmembrane region" description="Helical" evidence="5">
    <location>
        <begin position="62"/>
        <end position="85"/>
    </location>
</feature>
<reference evidence="8" key="1">
    <citation type="journal article" date="2013" name="Nature">
        <title>Pan genome of the phytoplankton Emiliania underpins its global distribution.</title>
        <authorList>
            <person name="Read B.A."/>
            <person name="Kegel J."/>
            <person name="Klute M.J."/>
            <person name="Kuo A."/>
            <person name="Lefebvre S.C."/>
            <person name="Maumus F."/>
            <person name="Mayer C."/>
            <person name="Miller J."/>
            <person name="Monier A."/>
            <person name="Salamov A."/>
            <person name="Young J."/>
            <person name="Aguilar M."/>
            <person name="Claverie J.M."/>
            <person name="Frickenhaus S."/>
            <person name="Gonzalez K."/>
            <person name="Herman E.K."/>
            <person name="Lin Y.C."/>
            <person name="Napier J."/>
            <person name="Ogata H."/>
            <person name="Sarno A.F."/>
            <person name="Shmutz J."/>
            <person name="Schroeder D."/>
            <person name="de Vargas C."/>
            <person name="Verret F."/>
            <person name="von Dassow P."/>
            <person name="Valentin K."/>
            <person name="Van de Peer Y."/>
            <person name="Wheeler G."/>
            <person name="Dacks J.B."/>
            <person name="Delwiche C.F."/>
            <person name="Dyhrman S.T."/>
            <person name="Glockner G."/>
            <person name="John U."/>
            <person name="Richards T."/>
            <person name="Worden A.Z."/>
            <person name="Zhang X."/>
            <person name="Grigoriev I.V."/>
            <person name="Allen A.E."/>
            <person name="Bidle K."/>
            <person name="Borodovsky M."/>
            <person name="Bowler C."/>
            <person name="Brownlee C."/>
            <person name="Cock J.M."/>
            <person name="Elias M."/>
            <person name="Gladyshev V.N."/>
            <person name="Groth M."/>
            <person name="Guda C."/>
            <person name="Hadaegh A."/>
            <person name="Iglesias-Rodriguez M.D."/>
            <person name="Jenkins J."/>
            <person name="Jones B.M."/>
            <person name="Lawson T."/>
            <person name="Leese F."/>
            <person name="Lindquist E."/>
            <person name="Lobanov A."/>
            <person name="Lomsadze A."/>
            <person name="Malik S.B."/>
            <person name="Marsh M.E."/>
            <person name="Mackinder L."/>
            <person name="Mock T."/>
            <person name="Mueller-Roeber B."/>
            <person name="Pagarete A."/>
            <person name="Parker M."/>
            <person name="Probert I."/>
            <person name="Quesneville H."/>
            <person name="Raines C."/>
            <person name="Rensing S.A."/>
            <person name="Riano-Pachon D.M."/>
            <person name="Richier S."/>
            <person name="Rokitta S."/>
            <person name="Shiraiwa Y."/>
            <person name="Soanes D.M."/>
            <person name="van der Giezen M."/>
            <person name="Wahlund T.M."/>
            <person name="Williams B."/>
            <person name="Wilson W."/>
            <person name="Wolfe G."/>
            <person name="Wurch L.L."/>
        </authorList>
    </citation>
    <scope>NUCLEOTIDE SEQUENCE</scope>
</reference>
<feature type="transmembrane region" description="Helical" evidence="5">
    <location>
        <begin position="233"/>
        <end position="253"/>
    </location>
</feature>
<evidence type="ECO:0000256" key="2">
    <source>
        <dbReference type="ARBA" id="ARBA00022692"/>
    </source>
</evidence>
<evidence type="ECO:0000259" key="6">
    <source>
        <dbReference type="Pfam" id="PF03798"/>
    </source>
</evidence>
<dbReference type="EnsemblProtists" id="EOD17979">
    <property type="protein sequence ID" value="EOD17979"/>
    <property type="gene ID" value="EMIHUDRAFT_447899"/>
</dbReference>
<dbReference type="RefSeq" id="XP_005770408.1">
    <property type="nucleotide sequence ID" value="XM_005770351.1"/>
</dbReference>
<dbReference type="InterPro" id="IPR006634">
    <property type="entry name" value="TLC-dom"/>
</dbReference>
<keyword evidence="2 5" id="KW-0812">Transmembrane</keyword>
<dbReference type="InterPro" id="IPR050846">
    <property type="entry name" value="TLCD"/>
</dbReference>
<dbReference type="Proteomes" id="UP000013827">
    <property type="component" value="Unassembled WGS sequence"/>
</dbReference>
<evidence type="ECO:0000313" key="7">
    <source>
        <dbReference type="EnsemblProtists" id="EOD17979"/>
    </source>
</evidence>
<dbReference type="AlphaFoldDB" id="A0A0D3J394"/>
<dbReference type="OMA" id="EPREMIL"/>
<evidence type="ECO:0000256" key="4">
    <source>
        <dbReference type="ARBA" id="ARBA00023136"/>
    </source>
</evidence>
<keyword evidence="4 5" id="KW-0472">Membrane</keyword>
<dbReference type="HOGENOM" id="CLU_884061_0_0_1"/>
<dbReference type="KEGG" id="ehx:EMIHUDRAFT_447899"/>
<feature type="domain" description="TLC" evidence="6">
    <location>
        <begin position="141"/>
        <end position="298"/>
    </location>
</feature>
<evidence type="ECO:0000256" key="5">
    <source>
        <dbReference type="SAM" id="Phobius"/>
    </source>
</evidence>
<dbReference type="GO" id="GO:0016020">
    <property type="term" value="C:membrane"/>
    <property type="evidence" value="ECO:0007669"/>
    <property type="project" value="UniProtKB-SubCell"/>
</dbReference>
<dbReference type="GO" id="GO:0055088">
    <property type="term" value="P:lipid homeostasis"/>
    <property type="evidence" value="ECO:0007669"/>
    <property type="project" value="TreeGrafter"/>
</dbReference>
<proteinExistence type="predicted"/>